<evidence type="ECO:0000259" key="1">
    <source>
        <dbReference type="Pfam" id="PF01636"/>
    </source>
</evidence>
<reference evidence="2 3" key="1">
    <citation type="submission" date="2018-10" db="EMBL/GenBank/DDBJ databases">
        <authorList>
            <person name="Li J."/>
        </authorList>
    </citation>
    <scope>NUCLEOTIDE SEQUENCE [LARGE SCALE GENOMIC DNA]</scope>
    <source>
        <strain evidence="2 3">CCTCC AB209002</strain>
    </source>
</reference>
<comment type="caution">
    <text evidence="2">The sequence shown here is derived from an EMBL/GenBank/DDBJ whole genome shotgun (WGS) entry which is preliminary data.</text>
</comment>
<dbReference type="OrthoDB" id="236897at2"/>
<dbReference type="SUPFAM" id="SSF56112">
    <property type="entry name" value="Protein kinase-like (PK-like)"/>
    <property type="match status" value="1"/>
</dbReference>
<name>A0A3L7A152_9MICO</name>
<keyword evidence="3" id="KW-1185">Reference proteome</keyword>
<dbReference type="GO" id="GO:0016740">
    <property type="term" value="F:transferase activity"/>
    <property type="evidence" value="ECO:0007669"/>
    <property type="project" value="UniProtKB-KW"/>
</dbReference>
<dbReference type="Pfam" id="PF01636">
    <property type="entry name" value="APH"/>
    <property type="match status" value="1"/>
</dbReference>
<dbReference type="InterPro" id="IPR002575">
    <property type="entry name" value="Aminoglycoside_PTrfase"/>
</dbReference>
<dbReference type="AlphaFoldDB" id="A0A3L7A152"/>
<gene>
    <name evidence="2" type="ORF">D9V29_00445</name>
</gene>
<dbReference type="EMBL" id="RCUV01000001">
    <property type="protein sequence ID" value="RLP73804.1"/>
    <property type="molecule type" value="Genomic_DNA"/>
</dbReference>
<dbReference type="InterPro" id="IPR011009">
    <property type="entry name" value="Kinase-like_dom_sf"/>
</dbReference>
<evidence type="ECO:0000313" key="3">
    <source>
        <dbReference type="Proteomes" id="UP000270299"/>
    </source>
</evidence>
<keyword evidence="2" id="KW-0808">Transferase</keyword>
<feature type="domain" description="Aminoglycoside phosphotransferase" evidence="1">
    <location>
        <begin position="109"/>
        <end position="160"/>
    </location>
</feature>
<sequence length="241" mass="26735">MDGPLAGGNMNSVERKGDTVLRTAGPWTPTVHRYLRYIARNGIDWAPEPLGIDDDREVLSYLHGTVPVYPLPAWVWEDSVLVDGARMLRRLHDASVGFAVDTATWQSSAKVPAEVICHNDFAPHNLAFNDEGRILGAIDFDMCSPGPRIWDLAYFATRACPLTASPPEGAPGPDDARRRIELILAEYGSDASWLDVVRVAVTRLFDLAEFSIVKADELFKPQLRAEAVAYERDARYLAGWL</sequence>
<proteinExistence type="predicted"/>
<accession>A0A3L7A152</accession>
<evidence type="ECO:0000313" key="2">
    <source>
        <dbReference type="EMBL" id="RLP73804.1"/>
    </source>
</evidence>
<dbReference type="Gene3D" id="3.90.1200.10">
    <property type="match status" value="1"/>
</dbReference>
<organism evidence="2 3">
    <name type="scientific">Mycetocola manganoxydans</name>
    <dbReference type="NCBI Taxonomy" id="699879"/>
    <lineage>
        <taxon>Bacteria</taxon>
        <taxon>Bacillati</taxon>
        <taxon>Actinomycetota</taxon>
        <taxon>Actinomycetes</taxon>
        <taxon>Micrococcales</taxon>
        <taxon>Microbacteriaceae</taxon>
        <taxon>Mycetocola</taxon>
    </lineage>
</organism>
<dbReference type="Proteomes" id="UP000270299">
    <property type="component" value="Unassembled WGS sequence"/>
</dbReference>
<protein>
    <submittedName>
        <fullName evidence="2">Aminoglycoside phosphotransferase family protein</fullName>
    </submittedName>
</protein>